<dbReference type="Proteomes" id="UP000054560">
    <property type="component" value="Unassembled WGS sequence"/>
</dbReference>
<accession>A0A0L0F5I5</accession>
<organism evidence="2 3">
    <name type="scientific">Sphaeroforma arctica JP610</name>
    <dbReference type="NCBI Taxonomy" id="667725"/>
    <lineage>
        <taxon>Eukaryota</taxon>
        <taxon>Ichthyosporea</taxon>
        <taxon>Ichthyophonida</taxon>
        <taxon>Sphaeroforma</taxon>
    </lineage>
</organism>
<dbReference type="RefSeq" id="XP_014145882.1">
    <property type="nucleotide sequence ID" value="XM_014290407.1"/>
</dbReference>
<gene>
    <name evidence="2" type="ORF">SARC_15472</name>
</gene>
<reference evidence="2 3" key="1">
    <citation type="submission" date="2011-02" db="EMBL/GenBank/DDBJ databases">
        <title>The Genome Sequence of Sphaeroforma arctica JP610.</title>
        <authorList>
            <consortium name="The Broad Institute Genome Sequencing Platform"/>
            <person name="Russ C."/>
            <person name="Cuomo C."/>
            <person name="Young S.K."/>
            <person name="Zeng Q."/>
            <person name="Gargeya S."/>
            <person name="Alvarado L."/>
            <person name="Berlin A."/>
            <person name="Chapman S.B."/>
            <person name="Chen Z."/>
            <person name="Freedman E."/>
            <person name="Gellesch M."/>
            <person name="Goldberg J."/>
            <person name="Griggs A."/>
            <person name="Gujja S."/>
            <person name="Heilman E."/>
            <person name="Heiman D."/>
            <person name="Howarth C."/>
            <person name="Mehta T."/>
            <person name="Neiman D."/>
            <person name="Pearson M."/>
            <person name="Roberts A."/>
            <person name="Saif S."/>
            <person name="Shea T."/>
            <person name="Shenoy N."/>
            <person name="Sisk P."/>
            <person name="Stolte C."/>
            <person name="Sykes S."/>
            <person name="White J."/>
            <person name="Yandava C."/>
            <person name="Burger G."/>
            <person name="Gray M.W."/>
            <person name="Holland P.W.H."/>
            <person name="King N."/>
            <person name="Lang F.B.F."/>
            <person name="Roger A.J."/>
            <person name="Ruiz-Trillo I."/>
            <person name="Haas B."/>
            <person name="Nusbaum C."/>
            <person name="Birren B."/>
        </authorList>
    </citation>
    <scope>NUCLEOTIDE SEQUENCE [LARGE SCALE GENOMIC DNA]</scope>
    <source>
        <strain evidence="2 3">JP610</strain>
    </source>
</reference>
<evidence type="ECO:0000313" key="3">
    <source>
        <dbReference type="Proteomes" id="UP000054560"/>
    </source>
</evidence>
<keyword evidence="3" id="KW-1185">Reference proteome</keyword>
<feature type="non-terminal residue" evidence="2">
    <location>
        <position position="1"/>
    </location>
</feature>
<evidence type="ECO:0000256" key="1">
    <source>
        <dbReference type="SAM" id="MobiDB-lite"/>
    </source>
</evidence>
<dbReference type="EMBL" id="KQ247763">
    <property type="protein sequence ID" value="KNC71980.1"/>
    <property type="molecule type" value="Genomic_DNA"/>
</dbReference>
<dbReference type="GeneID" id="25915976"/>
<feature type="region of interest" description="Disordered" evidence="1">
    <location>
        <begin position="38"/>
        <end position="59"/>
    </location>
</feature>
<dbReference type="AlphaFoldDB" id="A0A0L0F5I5"/>
<protein>
    <submittedName>
        <fullName evidence="2">Uncharacterized protein</fullName>
    </submittedName>
</protein>
<name>A0A0L0F5I5_9EUKA</name>
<proteinExistence type="predicted"/>
<sequence length="59" mass="6588">ENLNGRLPQDLSLTTRQGMLLYSPTAYQLHPNDLVKGSLRLDTTPTHTHGLEDDTQSQV</sequence>
<evidence type="ECO:0000313" key="2">
    <source>
        <dbReference type="EMBL" id="KNC71980.1"/>
    </source>
</evidence>